<evidence type="ECO:0000313" key="3">
    <source>
        <dbReference type="EMBL" id="KAJ8399154.1"/>
    </source>
</evidence>
<reference evidence="3" key="1">
    <citation type="journal article" date="2023" name="Science">
        <title>Genome structures resolve the early diversification of teleost fishes.</title>
        <authorList>
            <person name="Parey E."/>
            <person name="Louis A."/>
            <person name="Montfort J."/>
            <person name="Bouchez O."/>
            <person name="Roques C."/>
            <person name="Iampietro C."/>
            <person name="Lluch J."/>
            <person name="Castinel A."/>
            <person name="Donnadieu C."/>
            <person name="Desvignes T."/>
            <person name="Floi Bucao C."/>
            <person name="Jouanno E."/>
            <person name="Wen M."/>
            <person name="Mejri S."/>
            <person name="Dirks R."/>
            <person name="Jansen H."/>
            <person name="Henkel C."/>
            <person name="Chen W.J."/>
            <person name="Zahm M."/>
            <person name="Cabau C."/>
            <person name="Klopp C."/>
            <person name="Thompson A.W."/>
            <person name="Robinson-Rechavi M."/>
            <person name="Braasch I."/>
            <person name="Lecointre G."/>
            <person name="Bobe J."/>
            <person name="Postlethwait J.H."/>
            <person name="Berthelot C."/>
            <person name="Roest Crollius H."/>
            <person name="Guiguen Y."/>
        </authorList>
    </citation>
    <scope>NUCLEOTIDE SEQUENCE</scope>
    <source>
        <strain evidence="3">NC1722</strain>
    </source>
</reference>
<name>A0AAD7SAT9_9TELE</name>
<proteinExistence type="predicted"/>
<feature type="compositionally biased region" description="Basic and acidic residues" evidence="1">
    <location>
        <begin position="1"/>
        <end position="22"/>
    </location>
</feature>
<dbReference type="InterPro" id="IPR057090">
    <property type="entry name" value="HTH_KIF26A_B_1st"/>
</dbReference>
<evidence type="ECO:0000313" key="4">
    <source>
        <dbReference type="Proteomes" id="UP001221898"/>
    </source>
</evidence>
<keyword evidence="4" id="KW-1185">Reference proteome</keyword>
<evidence type="ECO:0000259" key="2">
    <source>
        <dbReference type="Pfam" id="PF23081"/>
    </source>
</evidence>
<dbReference type="PANTHER" id="PTHR21608">
    <property type="entry name" value="KINESIN-LIKE PROTEIN CG14535"/>
    <property type="match status" value="1"/>
</dbReference>
<dbReference type="PANTHER" id="PTHR21608:SF6">
    <property type="entry name" value="KINESIN-LIKE PROTEIN KIF26A"/>
    <property type="match status" value="1"/>
</dbReference>
<gene>
    <name evidence="3" type="ORF">AAFF_G00415330</name>
</gene>
<accession>A0AAD7SAT9</accession>
<sequence>MSASDHFREAAGRNRRGSEPVAKDPGFATFLFDKLQVPEYSPRGRHEGGSRCEVCATPLHQLRQQALQMILAVSKDMPDLPPNALSGLPPRPTGHSVVTLSASRDWAAPAGKQPPKAHTILSAGERRRGLGWQQGVSGVPKSSVQVTVGTGPLTSTLSSVTIQAQQYLEGMWSISRVNNFLPQPCLVRPRPVLPQY</sequence>
<dbReference type="Pfam" id="PF23081">
    <property type="entry name" value="HTH_KIF26A_B_1st"/>
    <property type="match status" value="1"/>
</dbReference>
<protein>
    <recommendedName>
        <fullName evidence="2">Kinesin-like protein KIF26A/B helical domain-containing protein</fullName>
    </recommendedName>
</protein>
<feature type="region of interest" description="Disordered" evidence="1">
    <location>
        <begin position="1"/>
        <end position="25"/>
    </location>
</feature>
<feature type="domain" description="Kinesin-like protein KIF26A/B helical" evidence="2">
    <location>
        <begin position="20"/>
        <end position="74"/>
    </location>
</feature>
<dbReference type="InterPro" id="IPR027640">
    <property type="entry name" value="Kinesin-like_fam"/>
</dbReference>
<evidence type="ECO:0000256" key="1">
    <source>
        <dbReference type="SAM" id="MobiDB-lite"/>
    </source>
</evidence>
<comment type="caution">
    <text evidence="3">The sequence shown here is derived from an EMBL/GenBank/DDBJ whole genome shotgun (WGS) entry which is preliminary data.</text>
</comment>
<dbReference type="AlphaFoldDB" id="A0AAD7SAT9"/>
<dbReference type="GO" id="GO:0007018">
    <property type="term" value="P:microtubule-based movement"/>
    <property type="evidence" value="ECO:0007669"/>
    <property type="project" value="InterPro"/>
</dbReference>
<dbReference type="EMBL" id="JAINUG010000085">
    <property type="protein sequence ID" value="KAJ8399154.1"/>
    <property type="molecule type" value="Genomic_DNA"/>
</dbReference>
<dbReference type="GO" id="GO:0003777">
    <property type="term" value="F:microtubule motor activity"/>
    <property type="evidence" value="ECO:0007669"/>
    <property type="project" value="InterPro"/>
</dbReference>
<dbReference type="Proteomes" id="UP001221898">
    <property type="component" value="Unassembled WGS sequence"/>
</dbReference>
<organism evidence="3 4">
    <name type="scientific">Aldrovandia affinis</name>
    <dbReference type="NCBI Taxonomy" id="143900"/>
    <lineage>
        <taxon>Eukaryota</taxon>
        <taxon>Metazoa</taxon>
        <taxon>Chordata</taxon>
        <taxon>Craniata</taxon>
        <taxon>Vertebrata</taxon>
        <taxon>Euteleostomi</taxon>
        <taxon>Actinopterygii</taxon>
        <taxon>Neopterygii</taxon>
        <taxon>Teleostei</taxon>
        <taxon>Notacanthiformes</taxon>
        <taxon>Halosauridae</taxon>
        <taxon>Aldrovandia</taxon>
    </lineage>
</organism>